<dbReference type="GO" id="GO:0005524">
    <property type="term" value="F:ATP binding"/>
    <property type="evidence" value="ECO:0007669"/>
    <property type="project" value="InterPro"/>
</dbReference>
<keyword evidence="9" id="KW-0067">ATP-binding</keyword>
<dbReference type="SUPFAM" id="SSF50249">
    <property type="entry name" value="Nucleic acid-binding proteins"/>
    <property type="match status" value="1"/>
</dbReference>
<keyword evidence="1 6" id="KW-0963">Cytoplasm</keyword>
<accession>A0A0S4QJJ0</accession>
<keyword evidence="9" id="KW-0547">Nucleotide-binding</keyword>
<dbReference type="GO" id="GO:0048476">
    <property type="term" value="C:Holliday junction resolvase complex"/>
    <property type="evidence" value="ECO:0007669"/>
    <property type="project" value="UniProtKB-UniRule"/>
</dbReference>
<dbReference type="Pfam" id="PF07499">
    <property type="entry name" value="RuvA_C"/>
    <property type="match status" value="1"/>
</dbReference>
<comment type="subcellular location">
    <subcellularLocation>
        <location evidence="6">Cytoplasm</location>
    </subcellularLocation>
</comment>
<name>A0A0S4QJJ0_9ACTN</name>
<sequence>MPRTLAPGWRTRGAVGHDGDDSDLADGTGVVIASISGTVEALSPTSAVVDVGGVGILVWCTPATLAGLRVGERAKLSTTLVVRETELTLYGFADADERDVFEILQGAAGVGPRLAQAVLGVHSPDAVRRAVAAEDLAALTKVPGIGRKGAQRIVLDLRDKIGPPGAPVPAPRGAAAAAAAVAELRLGGPAEQVRDALVGLGYSAREAQDAVLAAGAAAGADAGDAGGAGVMGDAGAAVDPAALLRASLAILRPR</sequence>
<organism evidence="9 10">
    <name type="scientific">Parafrankia irregularis</name>
    <dbReference type="NCBI Taxonomy" id="795642"/>
    <lineage>
        <taxon>Bacteria</taxon>
        <taxon>Bacillati</taxon>
        <taxon>Actinomycetota</taxon>
        <taxon>Actinomycetes</taxon>
        <taxon>Frankiales</taxon>
        <taxon>Frankiaceae</taxon>
        <taxon>Parafrankia</taxon>
    </lineage>
</organism>
<dbReference type="GO" id="GO:0009379">
    <property type="term" value="C:Holliday junction helicase complex"/>
    <property type="evidence" value="ECO:0007669"/>
    <property type="project" value="InterPro"/>
</dbReference>
<dbReference type="CDD" id="cd14332">
    <property type="entry name" value="UBA_RuvA_C"/>
    <property type="match status" value="1"/>
</dbReference>
<evidence type="ECO:0000256" key="5">
    <source>
        <dbReference type="ARBA" id="ARBA00023204"/>
    </source>
</evidence>
<keyword evidence="4 6" id="KW-0233">DNA recombination</keyword>
<dbReference type="Pfam" id="PF14520">
    <property type="entry name" value="HHH_5"/>
    <property type="match status" value="1"/>
</dbReference>
<keyword evidence="5 6" id="KW-0234">DNA repair</keyword>
<dbReference type="InterPro" id="IPR012340">
    <property type="entry name" value="NA-bd_OB-fold"/>
</dbReference>
<evidence type="ECO:0000256" key="4">
    <source>
        <dbReference type="ARBA" id="ARBA00023172"/>
    </source>
</evidence>
<comment type="similarity">
    <text evidence="6">Belongs to the RuvA family.</text>
</comment>
<evidence type="ECO:0000256" key="7">
    <source>
        <dbReference type="SAM" id="MobiDB-lite"/>
    </source>
</evidence>
<dbReference type="Pfam" id="PF01330">
    <property type="entry name" value="RuvA_N"/>
    <property type="match status" value="1"/>
</dbReference>
<dbReference type="HAMAP" id="MF_00031">
    <property type="entry name" value="DNA_HJ_migration_RuvA"/>
    <property type="match status" value="1"/>
</dbReference>
<evidence type="ECO:0000313" key="9">
    <source>
        <dbReference type="EMBL" id="CUU55781.1"/>
    </source>
</evidence>
<keyword evidence="10" id="KW-1185">Reference proteome</keyword>
<evidence type="ECO:0000256" key="1">
    <source>
        <dbReference type="ARBA" id="ARBA00022490"/>
    </source>
</evidence>
<dbReference type="InterPro" id="IPR011114">
    <property type="entry name" value="RuvA_C"/>
</dbReference>
<dbReference type="GO" id="GO:0006310">
    <property type="term" value="P:DNA recombination"/>
    <property type="evidence" value="ECO:0007669"/>
    <property type="project" value="UniProtKB-UniRule"/>
</dbReference>
<protein>
    <recommendedName>
        <fullName evidence="6">Holliday junction branch migration complex subunit RuvA</fullName>
    </recommendedName>
</protein>
<evidence type="ECO:0000259" key="8">
    <source>
        <dbReference type="SMART" id="SM00278"/>
    </source>
</evidence>
<dbReference type="NCBIfam" id="TIGR00084">
    <property type="entry name" value="ruvA"/>
    <property type="match status" value="1"/>
</dbReference>
<comment type="function">
    <text evidence="6">The RuvA-RuvB-RuvC complex processes Holliday junction (HJ) DNA during genetic recombination and DNA repair, while the RuvA-RuvB complex plays an important role in the rescue of blocked DNA replication forks via replication fork reversal (RFR). RuvA specifically binds to HJ cruciform DNA, conferring on it an open structure. The RuvB hexamer acts as an ATP-dependent pump, pulling dsDNA into and through the RuvAB complex. HJ branch migration allows RuvC to scan DNA until it finds its consensus sequence, where it cleaves and resolves the cruciform DNA.</text>
</comment>
<dbReference type="AlphaFoldDB" id="A0A0S4QJJ0"/>
<dbReference type="SUPFAM" id="SSF47781">
    <property type="entry name" value="RuvA domain 2-like"/>
    <property type="match status" value="1"/>
</dbReference>
<gene>
    <name evidence="6" type="primary">ruvA</name>
    <name evidence="9" type="ORF">Ga0074812_10631</name>
</gene>
<dbReference type="Proteomes" id="UP000198802">
    <property type="component" value="Unassembled WGS sequence"/>
</dbReference>
<dbReference type="InterPro" id="IPR013849">
    <property type="entry name" value="DNA_helicase_Holl-junc_RuvA_I"/>
</dbReference>
<feature type="domain" description="Helix-hairpin-helix DNA-binding motif class 1" evidence="8">
    <location>
        <begin position="102"/>
        <end position="121"/>
    </location>
</feature>
<comment type="caution">
    <text evidence="6">Lacks conserved residue(s) required for the propagation of feature annotation.</text>
</comment>
<dbReference type="GO" id="GO:0005737">
    <property type="term" value="C:cytoplasm"/>
    <property type="evidence" value="ECO:0007669"/>
    <property type="project" value="UniProtKB-SubCell"/>
</dbReference>
<evidence type="ECO:0000313" key="10">
    <source>
        <dbReference type="Proteomes" id="UP000198802"/>
    </source>
</evidence>
<keyword evidence="9" id="KW-0347">Helicase</keyword>
<dbReference type="Gene3D" id="2.40.50.140">
    <property type="entry name" value="Nucleic acid-binding proteins"/>
    <property type="match status" value="1"/>
</dbReference>
<feature type="domain" description="Helix-hairpin-helix DNA-binding motif class 1" evidence="8">
    <location>
        <begin position="137"/>
        <end position="156"/>
    </location>
</feature>
<keyword evidence="3 6" id="KW-0238">DNA-binding</keyword>
<dbReference type="EMBL" id="FAOZ01000006">
    <property type="protein sequence ID" value="CUU55781.1"/>
    <property type="molecule type" value="Genomic_DNA"/>
</dbReference>
<keyword evidence="2 6" id="KW-0227">DNA damage</keyword>
<dbReference type="GO" id="GO:0006281">
    <property type="term" value="P:DNA repair"/>
    <property type="evidence" value="ECO:0007669"/>
    <property type="project" value="UniProtKB-UniRule"/>
</dbReference>
<dbReference type="InterPro" id="IPR003583">
    <property type="entry name" value="Hlx-hairpin-Hlx_DNA-bd_motif"/>
</dbReference>
<dbReference type="Gene3D" id="1.10.8.10">
    <property type="entry name" value="DNA helicase RuvA subunit, C-terminal domain"/>
    <property type="match status" value="1"/>
</dbReference>
<comment type="domain">
    <text evidence="6">Has three domains with a flexible linker between the domains II and III and assumes an 'L' shape. Domain III is highly mobile and contacts RuvB.</text>
</comment>
<dbReference type="InterPro" id="IPR010994">
    <property type="entry name" value="RuvA_2-like"/>
</dbReference>
<evidence type="ECO:0000256" key="6">
    <source>
        <dbReference type="HAMAP-Rule" id="MF_00031"/>
    </source>
</evidence>
<dbReference type="InterPro" id="IPR000085">
    <property type="entry name" value="RuvA"/>
</dbReference>
<reference evidence="10" key="1">
    <citation type="submission" date="2015-11" db="EMBL/GenBank/DDBJ databases">
        <authorList>
            <person name="Varghese N."/>
        </authorList>
    </citation>
    <scope>NUCLEOTIDE SEQUENCE [LARGE SCALE GENOMIC DNA]</scope>
    <source>
        <strain evidence="10">DSM 45899</strain>
    </source>
</reference>
<evidence type="ECO:0000256" key="2">
    <source>
        <dbReference type="ARBA" id="ARBA00022763"/>
    </source>
</evidence>
<feature type="region of interest" description="Disordered" evidence="7">
    <location>
        <begin position="1"/>
        <end position="22"/>
    </location>
</feature>
<dbReference type="GO" id="GO:0000400">
    <property type="term" value="F:four-way junction DNA binding"/>
    <property type="evidence" value="ECO:0007669"/>
    <property type="project" value="UniProtKB-UniRule"/>
</dbReference>
<keyword evidence="9" id="KW-0378">Hydrolase</keyword>
<evidence type="ECO:0000256" key="3">
    <source>
        <dbReference type="ARBA" id="ARBA00023125"/>
    </source>
</evidence>
<comment type="subunit">
    <text evidence="6">Homotetramer. Forms an RuvA(8)-RuvB(12)-Holliday junction (HJ) complex. HJ DNA is sandwiched between 2 RuvA tetramers; dsDNA enters through RuvA and exits via RuvB. An RuvB hexamer assembles on each DNA strand where it exits the tetramer. Each RuvB hexamer is contacted by two RuvA subunits (via domain III) on 2 adjacent RuvB subunits; this complex drives branch migration. In the full resolvosome a probable DNA-RuvA(4)-RuvB(12)-RuvC(2) complex forms which resolves the HJ.</text>
</comment>
<feature type="region of interest" description="Domain III" evidence="6">
    <location>
        <begin position="191"/>
        <end position="254"/>
    </location>
</feature>
<dbReference type="GO" id="GO:0009378">
    <property type="term" value="F:four-way junction helicase activity"/>
    <property type="evidence" value="ECO:0007669"/>
    <property type="project" value="InterPro"/>
</dbReference>
<proteinExistence type="inferred from homology"/>
<dbReference type="SMART" id="SM00278">
    <property type="entry name" value="HhH1"/>
    <property type="match status" value="2"/>
</dbReference>
<dbReference type="Gene3D" id="1.10.150.20">
    <property type="entry name" value="5' to 3' exonuclease, C-terminal subdomain"/>
    <property type="match status" value="1"/>
</dbReference>